<dbReference type="OrthoDB" id="4290974at2"/>
<dbReference type="AlphaFoldDB" id="A0A1G7MTK2"/>
<organism evidence="1 2">
    <name type="scientific">Klenkia brasiliensis</name>
    <dbReference type="NCBI Taxonomy" id="333142"/>
    <lineage>
        <taxon>Bacteria</taxon>
        <taxon>Bacillati</taxon>
        <taxon>Actinomycetota</taxon>
        <taxon>Actinomycetes</taxon>
        <taxon>Geodermatophilales</taxon>
        <taxon>Geodermatophilaceae</taxon>
        <taxon>Klenkia</taxon>
    </lineage>
</organism>
<keyword evidence="2" id="KW-1185">Reference proteome</keyword>
<dbReference type="Proteomes" id="UP000198863">
    <property type="component" value="Unassembled WGS sequence"/>
</dbReference>
<evidence type="ECO:0000313" key="1">
    <source>
        <dbReference type="EMBL" id="SDF64981.1"/>
    </source>
</evidence>
<dbReference type="EMBL" id="FNCF01000001">
    <property type="protein sequence ID" value="SDF64981.1"/>
    <property type="molecule type" value="Genomic_DNA"/>
</dbReference>
<sequence>MHITDFVLARVAEDERRAKLGVGQGDEDWAVLIEDGDVIGDVGWSPHRVLRACYATRCLVAAAQQAARRTGPGDDRSDPHDWLLGFRDGTVAALRPIAEQYADHPDFDPIWGA</sequence>
<reference evidence="2" key="1">
    <citation type="submission" date="2016-10" db="EMBL/GenBank/DDBJ databases">
        <authorList>
            <person name="Varghese N."/>
            <person name="Submissions S."/>
        </authorList>
    </citation>
    <scope>NUCLEOTIDE SEQUENCE [LARGE SCALE GENOMIC DNA]</scope>
    <source>
        <strain evidence="2">DSM 44526</strain>
    </source>
</reference>
<name>A0A1G7MTK2_9ACTN</name>
<accession>A0A1G7MTK2</accession>
<dbReference type="Pfam" id="PF19730">
    <property type="entry name" value="DUF6221"/>
    <property type="match status" value="1"/>
</dbReference>
<proteinExistence type="predicted"/>
<dbReference type="InterPro" id="IPR046193">
    <property type="entry name" value="DUF6221"/>
</dbReference>
<dbReference type="RefSeq" id="WP_091058396.1">
    <property type="nucleotide sequence ID" value="NZ_FNCF01000001.1"/>
</dbReference>
<protein>
    <submittedName>
        <fullName evidence="1">Uncharacterized protein</fullName>
    </submittedName>
</protein>
<evidence type="ECO:0000313" key="2">
    <source>
        <dbReference type="Proteomes" id="UP000198863"/>
    </source>
</evidence>
<gene>
    <name evidence="1" type="ORF">SAMN05660324_0775</name>
</gene>